<keyword evidence="6" id="KW-0028">Amino-acid biosynthesis</keyword>
<feature type="domain" description="Pyruvate carboxyltransferase" evidence="10">
    <location>
        <begin position="33"/>
        <end position="315"/>
    </location>
</feature>
<evidence type="ECO:0000313" key="11">
    <source>
        <dbReference type="EMBL" id="KZT51237.1"/>
    </source>
</evidence>
<gene>
    <name evidence="11" type="ORF">CALCODRAFT_503762</name>
</gene>
<evidence type="ECO:0000256" key="2">
    <source>
        <dbReference type="ARBA" id="ARBA00004689"/>
    </source>
</evidence>
<comment type="similarity">
    <text evidence="3">Belongs to the alpha-IPM synthase/homocitrate synthase family. LeuA type 2 subfamily.</text>
</comment>
<evidence type="ECO:0000313" key="12">
    <source>
        <dbReference type="Proteomes" id="UP000076842"/>
    </source>
</evidence>
<reference evidence="11 12" key="1">
    <citation type="journal article" date="2016" name="Mol. Biol. Evol.">
        <title>Comparative Genomics of Early-Diverging Mushroom-Forming Fungi Provides Insights into the Origins of Lignocellulose Decay Capabilities.</title>
        <authorList>
            <person name="Nagy L.G."/>
            <person name="Riley R."/>
            <person name="Tritt A."/>
            <person name="Adam C."/>
            <person name="Daum C."/>
            <person name="Floudas D."/>
            <person name="Sun H."/>
            <person name="Yadav J.S."/>
            <person name="Pangilinan J."/>
            <person name="Larsson K.H."/>
            <person name="Matsuura K."/>
            <person name="Barry K."/>
            <person name="Labutti K."/>
            <person name="Kuo R."/>
            <person name="Ohm R.A."/>
            <person name="Bhattacharya S.S."/>
            <person name="Shirouzu T."/>
            <person name="Yoshinaga Y."/>
            <person name="Martin F.M."/>
            <person name="Grigoriev I.V."/>
            <person name="Hibbett D.S."/>
        </authorList>
    </citation>
    <scope>NUCLEOTIDE SEQUENCE [LARGE SCALE GENOMIC DNA]</scope>
    <source>
        <strain evidence="11 12">HHB12733</strain>
    </source>
</reference>
<dbReference type="PANTHER" id="PTHR46911">
    <property type="match status" value="1"/>
</dbReference>
<dbReference type="CDD" id="cd07942">
    <property type="entry name" value="DRE_TIM_LeuA"/>
    <property type="match status" value="1"/>
</dbReference>
<evidence type="ECO:0000256" key="9">
    <source>
        <dbReference type="ARBA" id="ARBA00023304"/>
    </source>
</evidence>
<dbReference type="PANTHER" id="PTHR46911:SF1">
    <property type="entry name" value="2-ISOPROPYLMALATE SYNTHASE"/>
    <property type="match status" value="1"/>
</dbReference>
<dbReference type="AlphaFoldDB" id="A0A165CR82"/>
<dbReference type="GO" id="GO:0046872">
    <property type="term" value="F:metal ion binding"/>
    <property type="evidence" value="ECO:0007669"/>
    <property type="project" value="UniProtKB-KW"/>
</dbReference>
<dbReference type="InterPro" id="IPR013709">
    <property type="entry name" value="2-isopropylmalate_synth_dimer"/>
</dbReference>
<organism evidence="11 12">
    <name type="scientific">Calocera cornea HHB12733</name>
    <dbReference type="NCBI Taxonomy" id="1353952"/>
    <lineage>
        <taxon>Eukaryota</taxon>
        <taxon>Fungi</taxon>
        <taxon>Dikarya</taxon>
        <taxon>Basidiomycota</taxon>
        <taxon>Agaricomycotina</taxon>
        <taxon>Dacrymycetes</taxon>
        <taxon>Dacrymycetales</taxon>
        <taxon>Dacrymycetaceae</taxon>
        <taxon>Calocera</taxon>
    </lineage>
</organism>
<evidence type="ECO:0000256" key="8">
    <source>
        <dbReference type="ARBA" id="ARBA00022723"/>
    </source>
</evidence>
<evidence type="ECO:0000256" key="3">
    <source>
        <dbReference type="ARBA" id="ARBA00009767"/>
    </source>
</evidence>
<keyword evidence="9" id="KW-0100">Branched-chain amino acid biosynthesis</keyword>
<dbReference type="Pfam" id="PF00682">
    <property type="entry name" value="HMGL-like"/>
    <property type="match status" value="1"/>
</dbReference>
<evidence type="ECO:0000256" key="4">
    <source>
        <dbReference type="ARBA" id="ARBA00012973"/>
    </source>
</evidence>
<dbReference type="STRING" id="1353952.A0A165CR82"/>
<keyword evidence="7" id="KW-0808">Transferase</keyword>
<sequence>MPMLPTPSQKYAPYVPLSLPDRQWPSRTITAPPIWLSTDLRDGNQALVNPMSVDQKWRFLREIVRCGFKEIEIAFPAASDTDYDFVRQVVDAQRTGDIPEDVWIQVLTPARADLIKRTVAAVAGAKRSIIHMYNATSPCFREVVFGNTKAQTLALAVEHTKLVRQLTDECTQQHGTRFRYEYSPETFNQTEMDFALEVCEAVKAAWGRAGTGEDRIIFNLPATVEIGPPNHYADQIEYFCRHISERDKVVVSLHPHNDRGTAIAAAELAMLAGADRVEGTLLGNGERTGNVDIVILALNQYSQGIWPNLDFSDIYSIIDVVMSCTELPVHPRHPYAGELVFTAFSGSHQDAIKKGFEKQAARHAADRKAGRKEIWDMPYLPIDPQDIGCSYEAVIRVNSQSGKGGIAYLVKQALKLDLPRKMQMAFYQIVQDVADKTGKEMTTEDIVGQFCKSYNFGGMQYEGRLALRSFTLVDISHSVSSLTGIGSHNYTEEGVDRQIRIDAKLRVDGVLMTLSGEGNGPLSALLHALRDHLGIHLSIREYIEHAIGEGTSVQAASYVELVPSERGPADRSSKGFWGVGVDFDITYSGLRAVLSAANVAIGASDLPKLNAKRSFNSTTGAQVADAIKSTLDLDLPPRLQMAFSELVRAKLAQNPTPEGLAKEFRTAYQYEVDGAFTLVEYAYGQGANMRRTLTGKARSPVGEVPLNGEGNGPLSSLLSAMNIYLSAELSVRQYSEHSIGEGTDVKAASYVELVLPPVPGEKGDRPSGWGVAVDEDITASSLKAVLSCINGLVATGKVEVRQPTKN</sequence>
<dbReference type="InterPro" id="IPR005668">
    <property type="entry name" value="IPM_Synthase"/>
</dbReference>
<dbReference type="NCBIfam" id="NF002991">
    <property type="entry name" value="PRK03739.1"/>
    <property type="match status" value="1"/>
</dbReference>
<keyword evidence="5" id="KW-0432">Leucine biosynthesis</keyword>
<keyword evidence="12" id="KW-1185">Reference proteome</keyword>
<dbReference type="InParanoid" id="A0A165CR82"/>
<dbReference type="HAMAP" id="MF_00572">
    <property type="entry name" value="LeuA_type2"/>
    <property type="match status" value="1"/>
</dbReference>
<dbReference type="SUPFAM" id="SSF89000">
    <property type="entry name" value="post-HMGL domain-like"/>
    <property type="match status" value="1"/>
</dbReference>
<comment type="catalytic activity">
    <reaction evidence="1">
        <text>3-methyl-2-oxobutanoate + acetyl-CoA + H2O = (2S)-2-isopropylmalate + CoA + H(+)</text>
        <dbReference type="Rhea" id="RHEA:21524"/>
        <dbReference type="ChEBI" id="CHEBI:1178"/>
        <dbReference type="ChEBI" id="CHEBI:11851"/>
        <dbReference type="ChEBI" id="CHEBI:15377"/>
        <dbReference type="ChEBI" id="CHEBI:15378"/>
        <dbReference type="ChEBI" id="CHEBI:57287"/>
        <dbReference type="ChEBI" id="CHEBI:57288"/>
        <dbReference type="EC" id="2.3.3.13"/>
    </reaction>
</comment>
<dbReference type="SUPFAM" id="SSF110921">
    <property type="entry name" value="2-isopropylmalate synthase LeuA, allosteric (dimerisation) domain"/>
    <property type="match status" value="2"/>
</dbReference>
<dbReference type="OrthoDB" id="418791at2759"/>
<dbReference type="GO" id="GO:0005739">
    <property type="term" value="C:mitochondrion"/>
    <property type="evidence" value="ECO:0007669"/>
    <property type="project" value="TreeGrafter"/>
</dbReference>
<dbReference type="Proteomes" id="UP000076842">
    <property type="component" value="Unassembled WGS sequence"/>
</dbReference>
<dbReference type="InterPro" id="IPR036230">
    <property type="entry name" value="LeuA_allosteric_dom_sf"/>
</dbReference>
<dbReference type="InterPro" id="IPR002034">
    <property type="entry name" value="AIPM/Hcit_synth_CS"/>
</dbReference>
<evidence type="ECO:0000256" key="6">
    <source>
        <dbReference type="ARBA" id="ARBA00022605"/>
    </source>
</evidence>
<dbReference type="EMBL" id="KV424118">
    <property type="protein sequence ID" value="KZT51237.1"/>
    <property type="molecule type" value="Genomic_DNA"/>
</dbReference>
<dbReference type="InterPro" id="IPR054692">
    <property type="entry name" value="LeuA-like_post-cat"/>
</dbReference>
<dbReference type="InterPro" id="IPR039371">
    <property type="entry name" value="LeuA_N_DRE-TIM"/>
</dbReference>
<dbReference type="PROSITE" id="PS00815">
    <property type="entry name" value="AIPM_HOMOCIT_SYNTH_1"/>
    <property type="match status" value="1"/>
</dbReference>
<dbReference type="Pfam" id="PF22615">
    <property type="entry name" value="IPMS_D2"/>
    <property type="match status" value="1"/>
</dbReference>
<evidence type="ECO:0000256" key="5">
    <source>
        <dbReference type="ARBA" id="ARBA00022430"/>
    </source>
</evidence>
<dbReference type="FunCoup" id="A0A165CR82">
    <property type="interactions" value="261"/>
</dbReference>
<name>A0A165CR82_9BASI</name>
<dbReference type="InterPro" id="IPR000891">
    <property type="entry name" value="PYR_CT"/>
</dbReference>
<evidence type="ECO:0000259" key="10">
    <source>
        <dbReference type="PROSITE" id="PS50991"/>
    </source>
</evidence>
<dbReference type="SUPFAM" id="SSF51569">
    <property type="entry name" value="Aldolase"/>
    <property type="match status" value="1"/>
</dbReference>
<evidence type="ECO:0000256" key="7">
    <source>
        <dbReference type="ARBA" id="ARBA00022679"/>
    </source>
</evidence>
<dbReference type="NCBIfam" id="TIGR00970">
    <property type="entry name" value="leuA_yeast"/>
    <property type="match status" value="1"/>
</dbReference>
<dbReference type="PROSITE" id="PS50991">
    <property type="entry name" value="PYR_CT"/>
    <property type="match status" value="1"/>
</dbReference>
<dbReference type="GO" id="GO:0009098">
    <property type="term" value="P:L-leucine biosynthetic process"/>
    <property type="evidence" value="ECO:0007669"/>
    <property type="project" value="UniProtKB-KW"/>
</dbReference>
<dbReference type="PROSITE" id="PS00816">
    <property type="entry name" value="AIPM_HOMOCIT_SYNTH_2"/>
    <property type="match status" value="1"/>
</dbReference>
<proteinExistence type="inferred from homology"/>
<dbReference type="InterPro" id="IPR013785">
    <property type="entry name" value="Aldolase_TIM"/>
</dbReference>
<accession>A0A165CR82</accession>
<dbReference type="Gene3D" id="3.20.20.70">
    <property type="entry name" value="Aldolase class I"/>
    <property type="match status" value="1"/>
</dbReference>
<dbReference type="Gene3D" id="3.30.160.270">
    <property type="match status" value="2"/>
</dbReference>
<dbReference type="Pfam" id="PF08502">
    <property type="entry name" value="LeuA_dimer"/>
    <property type="match status" value="2"/>
</dbReference>
<evidence type="ECO:0000256" key="1">
    <source>
        <dbReference type="ARBA" id="ARBA00000064"/>
    </source>
</evidence>
<dbReference type="EC" id="2.3.3.13" evidence="4"/>
<keyword evidence="8" id="KW-0479">Metal-binding</keyword>
<comment type="pathway">
    <text evidence="2">Amino-acid biosynthesis; L-leucine biosynthesis; L-leucine from 3-methyl-2-oxobutanoate: step 1/4.</text>
</comment>
<dbReference type="GO" id="GO:0003852">
    <property type="term" value="F:2-isopropylmalate synthase activity"/>
    <property type="evidence" value="ECO:0007669"/>
    <property type="project" value="UniProtKB-EC"/>
</dbReference>
<protein>
    <recommendedName>
        <fullName evidence="4">2-isopropylmalate synthase</fullName>
        <ecNumber evidence="4">2.3.3.13</ecNumber>
    </recommendedName>
</protein>
<dbReference type="SMART" id="SM00917">
    <property type="entry name" value="LeuA_dimer"/>
    <property type="match status" value="2"/>
</dbReference>